<proteinExistence type="predicted"/>
<evidence type="ECO:0000256" key="1">
    <source>
        <dbReference type="ARBA" id="ARBA00022737"/>
    </source>
</evidence>
<evidence type="ECO:0000256" key="2">
    <source>
        <dbReference type="ARBA" id="ARBA00023043"/>
    </source>
</evidence>
<dbReference type="PROSITE" id="PS50088">
    <property type="entry name" value="ANK_REPEAT"/>
    <property type="match status" value="2"/>
</dbReference>
<organism evidence="4 5">
    <name type="scientific">Trichogramma kaykai</name>
    <dbReference type="NCBI Taxonomy" id="54128"/>
    <lineage>
        <taxon>Eukaryota</taxon>
        <taxon>Metazoa</taxon>
        <taxon>Ecdysozoa</taxon>
        <taxon>Arthropoda</taxon>
        <taxon>Hexapoda</taxon>
        <taxon>Insecta</taxon>
        <taxon>Pterygota</taxon>
        <taxon>Neoptera</taxon>
        <taxon>Endopterygota</taxon>
        <taxon>Hymenoptera</taxon>
        <taxon>Apocrita</taxon>
        <taxon>Proctotrupomorpha</taxon>
        <taxon>Chalcidoidea</taxon>
        <taxon>Trichogrammatidae</taxon>
        <taxon>Trichogramma</taxon>
    </lineage>
</organism>
<comment type="caution">
    <text evidence="4">The sequence shown here is derived from an EMBL/GenBank/DDBJ whole genome shotgun (WGS) entry which is preliminary data.</text>
</comment>
<dbReference type="InterPro" id="IPR036770">
    <property type="entry name" value="Ankyrin_rpt-contain_sf"/>
</dbReference>
<protein>
    <submittedName>
        <fullName evidence="4">Uncharacterized protein</fullName>
    </submittedName>
</protein>
<dbReference type="EMBL" id="JBJJXI010000100">
    <property type="protein sequence ID" value="KAL3393039.1"/>
    <property type="molecule type" value="Genomic_DNA"/>
</dbReference>
<accession>A0ABD2WK05</accession>
<dbReference type="InterPro" id="IPR002110">
    <property type="entry name" value="Ankyrin_rpt"/>
</dbReference>
<dbReference type="Gene3D" id="1.25.40.20">
    <property type="entry name" value="Ankyrin repeat-containing domain"/>
    <property type="match status" value="2"/>
</dbReference>
<dbReference type="Proteomes" id="UP001627154">
    <property type="component" value="Unassembled WGS sequence"/>
</dbReference>
<dbReference type="InterPro" id="IPR051070">
    <property type="entry name" value="NF-kappa-B_inhibitor"/>
</dbReference>
<evidence type="ECO:0000256" key="3">
    <source>
        <dbReference type="PROSITE-ProRule" id="PRU00023"/>
    </source>
</evidence>
<keyword evidence="5" id="KW-1185">Reference proteome</keyword>
<name>A0ABD2WK05_9HYME</name>
<keyword evidence="1" id="KW-0677">Repeat</keyword>
<dbReference type="SUPFAM" id="SSF48403">
    <property type="entry name" value="Ankyrin repeat"/>
    <property type="match status" value="1"/>
</dbReference>
<feature type="repeat" description="ANK" evidence="3">
    <location>
        <begin position="173"/>
        <end position="207"/>
    </location>
</feature>
<dbReference type="AlphaFoldDB" id="A0ABD2WK05"/>
<dbReference type="PANTHER" id="PTHR46680">
    <property type="entry name" value="NF-KAPPA-B INHIBITOR ALPHA"/>
    <property type="match status" value="1"/>
</dbReference>
<evidence type="ECO:0000313" key="4">
    <source>
        <dbReference type="EMBL" id="KAL3393039.1"/>
    </source>
</evidence>
<sequence length="484" mass="56459">MEQLGKVCLKRLKRLREKASWKTKKERLELFHQLHDLIYNWTGKLPNLWDIFLPEEMDWILVQDIKNCCKRNSKLSGGFIIEFVIRAGYKDRPEIDDDGKPLLRRTTAVHYAAKKYEYSFIHDLFKIYDRFDVNYVDDDGLSHFHVACQLDCTDVVEKFLELGQDPNSRVQQTGDSPLHSAVSTSRDCIEVVKLLIENGADPNSANEEGTTALHMISNRIYYYEYVFRDFVQTFFKIIEDRRRTIQLEARDNLGRTALELAVATLAPELVRILLDRGADISNLVFPTELGEGVDKMFDEYYDVFEMRVASRVLAVLDCLEQRGYQLDRGGILAVMKLFLKHECFRRSSEATAFFDLYVLDGRSFEAHAKKMMINPSLSLHELVRLRPGEAEKRLTYLDYYKLTSQKIRNIHHSERKKYVCTAYLNEIMARGFCRRGALDFFLELTHYRLPVLCCERIFDYLGNEDLCRIGLATDVRTPKFVTAH</sequence>
<dbReference type="Pfam" id="PF12796">
    <property type="entry name" value="Ank_2"/>
    <property type="match status" value="1"/>
</dbReference>
<gene>
    <name evidence="4" type="ORF">TKK_012314</name>
</gene>
<evidence type="ECO:0000313" key="5">
    <source>
        <dbReference type="Proteomes" id="UP001627154"/>
    </source>
</evidence>
<reference evidence="4 5" key="1">
    <citation type="journal article" date="2024" name="bioRxiv">
        <title>A reference genome for Trichogramma kaykai: A tiny desert-dwelling parasitoid wasp with competing sex-ratio distorters.</title>
        <authorList>
            <person name="Culotta J."/>
            <person name="Lindsey A.R."/>
        </authorList>
    </citation>
    <scope>NUCLEOTIDE SEQUENCE [LARGE SCALE GENOMIC DNA]</scope>
    <source>
        <strain evidence="4 5">KSX58</strain>
    </source>
</reference>
<keyword evidence="2 3" id="KW-0040">ANK repeat</keyword>
<dbReference type="PANTHER" id="PTHR46680:SF2">
    <property type="entry name" value="NF-KAPPA-B INHIBITOR ZETA"/>
    <property type="match status" value="1"/>
</dbReference>
<dbReference type="PROSITE" id="PS50297">
    <property type="entry name" value="ANK_REP_REGION"/>
    <property type="match status" value="2"/>
</dbReference>
<feature type="repeat" description="ANK" evidence="3">
    <location>
        <begin position="253"/>
        <end position="281"/>
    </location>
</feature>
<dbReference type="SMART" id="SM00248">
    <property type="entry name" value="ANK"/>
    <property type="match status" value="4"/>
</dbReference>